<evidence type="ECO:0000313" key="2">
    <source>
        <dbReference type="EMBL" id="KAK8479399.1"/>
    </source>
</evidence>
<feature type="region of interest" description="Disordered" evidence="1">
    <location>
        <begin position="1"/>
        <end position="57"/>
    </location>
</feature>
<feature type="compositionally biased region" description="Basic and acidic residues" evidence="1">
    <location>
        <begin position="20"/>
        <end position="34"/>
    </location>
</feature>
<feature type="compositionally biased region" description="Polar residues" evidence="1">
    <location>
        <begin position="35"/>
        <end position="45"/>
    </location>
</feature>
<protein>
    <submittedName>
        <fullName evidence="2">Uncharacterized protein</fullName>
    </submittedName>
</protein>
<evidence type="ECO:0000313" key="3">
    <source>
        <dbReference type="Proteomes" id="UP001396334"/>
    </source>
</evidence>
<comment type="caution">
    <text evidence="2">The sequence shown here is derived from an EMBL/GenBank/DDBJ whole genome shotgun (WGS) entry which is preliminary data.</text>
</comment>
<name>A0ABR1ZG29_9ROSI</name>
<reference evidence="2 3" key="1">
    <citation type="journal article" date="2024" name="G3 (Bethesda)">
        <title>Genome assembly of Hibiscus sabdariffa L. provides insights into metabolisms of medicinal natural products.</title>
        <authorList>
            <person name="Kim T."/>
        </authorList>
    </citation>
    <scope>NUCLEOTIDE SEQUENCE [LARGE SCALE GENOMIC DNA]</scope>
    <source>
        <strain evidence="2">TK-2024</strain>
        <tissue evidence="2">Old leaves</tissue>
    </source>
</reference>
<organism evidence="2 3">
    <name type="scientific">Hibiscus sabdariffa</name>
    <name type="common">roselle</name>
    <dbReference type="NCBI Taxonomy" id="183260"/>
    <lineage>
        <taxon>Eukaryota</taxon>
        <taxon>Viridiplantae</taxon>
        <taxon>Streptophyta</taxon>
        <taxon>Embryophyta</taxon>
        <taxon>Tracheophyta</taxon>
        <taxon>Spermatophyta</taxon>
        <taxon>Magnoliopsida</taxon>
        <taxon>eudicotyledons</taxon>
        <taxon>Gunneridae</taxon>
        <taxon>Pentapetalae</taxon>
        <taxon>rosids</taxon>
        <taxon>malvids</taxon>
        <taxon>Malvales</taxon>
        <taxon>Malvaceae</taxon>
        <taxon>Malvoideae</taxon>
        <taxon>Hibiscus</taxon>
    </lineage>
</organism>
<sequence length="84" mass="9576">MELQRGNKVECHGHRALTGGKDKILTLMERDSKEPANTVSCQQKLPKNGLEERENDESRKREILLVHNLTNLLPKAGPYRDLGR</sequence>
<gene>
    <name evidence="2" type="ORF">V6N11_066639</name>
</gene>
<accession>A0ABR1ZG29</accession>
<dbReference type="EMBL" id="JBBPBN010001188">
    <property type="protein sequence ID" value="KAK8479399.1"/>
    <property type="molecule type" value="Genomic_DNA"/>
</dbReference>
<evidence type="ECO:0000256" key="1">
    <source>
        <dbReference type="SAM" id="MobiDB-lite"/>
    </source>
</evidence>
<feature type="compositionally biased region" description="Basic and acidic residues" evidence="1">
    <location>
        <begin position="1"/>
        <end position="13"/>
    </location>
</feature>
<dbReference type="Proteomes" id="UP001396334">
    <property type="component" value="Unassembled WGS sequence"/>
</dbReference>
<proteinExistence type="predicted"/>
<keyword evidence="3" id="KW-1185">Reference proteome</keyword>